<gene>
    <name evidence="1" type="ORF">GCM10009765_44410</name>
</gene>
<comment type="caution">
    <text evidence="1">The sequence shown here is derived from an EMBL/GenBank/DDBJ whole genome shotgun (WGS) entry which is preliminary data.</text>
</comment>
<organism evidence="1 2">
    <name type="scientific">Fodinicola feengrottensis</name>
    <dbReference type="NCBI Taxonomy" id="435914"/>
    <lineage>
        <taxon>Bacteria</taxon>
        <taxon>Bacillati</taxon>
        <taxon>Actinomycetota</taxon>
        <taxon>Actinomycetes</taxon>
        <taxon>Mycobacteriales</taxon>
        <taxon>Fodinicola</taxon>
    </lineage>
</organism>
<dbReference type="EMBL" id="BAAANY010000017">
    <property type="protein sequence ID" value="GAA1690151.1"/>
    <property type="molecule type" value="Genomic_DNA"/>
</dbReference>
<evidence type="ECO:0000313" key="1">
    <source>
        <dbReference type="EMBL" id="GAA1690151.1"/>
    </source>
</evidence>
<evidence type="ECO:0000313" key="2">
    <source>
        <dbReference type="Proteomes" id="UP001500618"/>
    </source>
</evidence>
<dbReference type="Proteomes" id="UP001500618">
    <property type="component" value="Unassembled WGS sequence"/>
</dbReference>
<protein>
    <submittedName>
        <fullName evidence="1">Uncharacterized protein</fullName>
    </submittedName>
</protein>
<keyword evidence="2" id="KW-1185">Reference proteome</keyword>
<name>A0ABN2HM68_9ACTN</name>
<proteinExistence type="predicted"/>
<sequence length="82" mass="9065">MWAAGERVVDGVAVLTVSGDPMSTVREELDELTLALRTWDRVWTVQILDRLAVEYPEVTAVLCQGLGCTPPVRLGEQVRNGR</sequence>
<reference evidence="1 2" key="1">
    <citation type="journal article" date="2019" name="Int. J. Syst. Evol. Microbiol.">
        <title>The Global Catalogue of Microorganisms (GCM) 10K type strain sequencing project: providing services to taxonomists for standard genome sequencing and annotation.</title>
        <authorList>
            <consortium name="The Broad Institute Genomics Platform"/>
            <consortium name="The Broad Institute Genome Sequencing Center for Infectious Disease"/>
            <person name="Wu L."/>
            <person name="Ma J."/>
        </authorList>
    </citation>
    <scope>NUCLEOTIDE SEQUENCE [LARGE SCALE GENOMIC DNA]</scope>
    <source>
        <strain evidence="1 2">JCM 14718</strain>
    </source>
</reference>
<accession>A0ABN2HM68</accession>